<gene>
    <name evidence="5" type="ORF">MSZNOR_4136</name>
</gene>
<evidence type="ECO:0000256" key="4">
    <source>
        <dbReference type="ARBA" id="ARBA00023180"/>
    </source>
</evidence>
<dbReference type="EMBL" id="OX458333">
    <property type="protein sequence ID" value="CAI8935813.1"/>
    <property type="molecule type" value="Genomic_DNA"/>
</dbReference>
<keyword evidence="2" id="KW-0677">Repeat</keyword>
<dbReference type="InterPro" id="IPR013517">
    <property type="entry name" value="FG-GAP"/>
</dbReference>
<dbReference type="Gene3D" id="2.150.10.10">
    <property type="entry name" value="Serralysin-like metalloprotease, C-terminal"/>
    <property type="match status" value="1"/>
</dbReference>
<dbReference type="PRINTS" id="PR01185">
    <property type="entry name" value="INTEGRINA"/>
</dbReference>
<evidence type="ECO:0000256" key="2">
    <source>
        <dbReference type="ARBA" id="ARBA00022737"/>
    </source>
</evidence>
<dbReference type="InterPro" id="IPR013519">
    <property type="entry name" value="Int_alpha_beta-p"/>
</dbReference>
<sequence length="583" mass="59306">MKCNDGQRTGRVFSQKDALGAEPRRNLSKGWFGLVTGFWVASVYAQPAYTPHIINNPTPRAEAGFGTSVAKVGDVNGDGKADFLVGAPGHTADGNPRQGRAFVLSGADRSLLYRVNHPEPQANAHFGQAVAGTGDVNGDDIPDLLVGAPEQTVKGNDRQGRAFVFSGADGRLLYSLDTPTPQSDAVFGFSVADAGDVNGDNIPDLLIGAPGQDTPDMSKRGQAYVFSGADGRPILTLRYPKFEGSGFGLSVAGAGDVTGDGIPDFLVGMPGLGRVGRALVLSGADGSLVHILNAEQAPEERAFLGSAVAGVGDVNGDGVPDLLVGAPFLPTGEYGSFIFGGGAFVFNGATGQLLYQVENSAPENNADFGSAVAGLDDVNGDGIPDLLVGAPGRETDDAPEGKVVIASGADGRELLVLRNPGRQALAHFGRSVAGIGDVNDDGVPDLVVGVPFQDARGNRDQGRAVLFLSRASASITCLGVPATIVGTPGNDILRGTPGDDVIVGLAGNDVIDGRGGDDRICGGDGNDVIQGGAGSDRVDGGAGNDVINMVDGVRGNDTVNGGSHVSGDVCVADRGDTVRNCNP</sequence>
<dbReference type="Proteomes" id="UP001162030">
    <property type="component" value="Chromosome"/>
</dbReference>
<dbReference type="Pfam" id="PF00353">
    <property type="entry name" value="HemolysinCabind"/>
    <property type="match status" value="1"/>
</dbReference>
<evidence type="ECO:0000313" key="5">
    <source>
        <dbReference type="EMBL" id="CAI8935813.1"/>
    </source>
</evidence>
<keyword evidence="4" id="KW-0325">Glycoprotein</keyword>
<dbReference type="PROSITE" id="PS51470">
    <property type="entry name" value="FG_GAP"/>
    <property type="match status" value="7"/>
</dbReference>
<dbReference type="Gene3D" id="2.130.10.130">
    <property type="entry name" value="Integrin alpha, N-terminal"/>
    <property type="match status" value="3"/>
</dbReference>
<evidence type="ECO:0000256" key="3">
    <source>
        <dbReference type="ARBA" id="ARBA00022837"/>
    </source>
</evidence>
<dbReference type="PROSITE" id="PS00330">
    <property type="entry name" value="HEMOLYSIN_CALCIUM"/>
    <property type="match status" value="2"/>
</dbReference>
<dbReference type="InterPro" id="IPR011049">
    <property type="entry name" value="Serralysin-like_metalloprot_C"/>
</dbReference>
<evidence type="ECO:0000313" key="6">
    <source>
        <dbReference type="Proteomes" id="UP001162030"/>
    </source>
</evidence>
<keyword evidence="3" id="KW-0106">Calcium</keyword>
<organism evidence="5 6">
    <name type="scientific">Methylocaldum szegediense</name>
    <dbReference type="NCBI Taxonomy" id="73780"/>
    <lineage>
        <taxon>Bacteria</taxon>
        <taxon>Pseudomonadati</taxon>
        <taxon>Pseudomonadota</taxon>
        <taxon>Gammaproteobacteria</taxon>
        <taxon>Methylococcales</taxon>
        <taxon>Methylococcaceae</taxon>
        <taxon>Methylocaldum</taxon>
    </lineage>
</organism>
<evidence type="ECO:0000256" key="1">
    <source>
        <dbReference type="ARBA" id="ARBA00022729"/>
    </source>
</evidence>
<dbReference type="RefSeq" id="WP_026609575.1">
    <property type="nucleotide sequence ID" value="NZ_OX458333.1"/>
</dbReference>
<dbReference type="InterPro" id="IPR000413">
    <property type="entry name" value="Integrin_alpha"/>
</dbReference>
<proteinExistence type="predicted"/>
<dbReference type="PANTHER" id="PTHR23220:SF122">
    <property type="entry name" value="INTEGRIN ALPHA-PS1"/>
    <property type="match status" value="1"/>
</dbReference>
<keyword evidence="1" id="KW-0732">Signal</keyword>
<dbReference type="InterPro" id="IPR001343">
    <property type="entry name" value="Hemolysn_Ca-bd"/>
</dbReference>
<dbReference type="Pfam" id="PF01839">
    <property type="entry name" value="FG-GAP"/>
    <property type="match status" value="6"/>
</dbReference>
<dbReference type="InterPro" id="IPR018511">
    <property type="entry name" value="Hemolysin-typ_Ca-bd_CS"/>
</dbReference>
<accession>A0ABN8XBA4</accession>
<dbReference type="SMART" id="SM00191">
    <property type="entry name" value="Int_alpha"/>
    <property type="match status" value="7"/>
</dbReference>
<reference evidence="5 6" key="1">
    <citation type="submission" date="2023-03" db="EMBL/GenBank/DDBJ databases">
        <authorList>
            <person name="Pearce D."/>
        </authorList>
    </citation>
    <scope>NUCLEOTIDE SEQUENCE [LARGE SCALE GENOMIC DNA]</scope>
    <source>
        <strain evidence="5">Msz</strain>
    </source>
</reference>
<dbReference type="SUPFAM" id="SSF69318">
    <property type="entry name" value="Integrin alpha N-terminal domain"/>
    <property type="match status" value="2"/>
</dbReference>
<dbReference type="InterPro" id="IPR028994">
    <property type="entry name" value="Integrin_alpha_N"/>
</dbReference>
<keyword evidence="6" id="KW-1185">Reference proteome</keyword>
<protein>
    <submittedName>
        <fullName evidence="5">Type I secretion target GGXGXDXXX repeat protein domain protein</fullName>
    </submittedName>
</protein>
<dbReference type="SUPFAM" id="SSF51120">
    <property type="entry name" value="beta-Roll"/>
    <property type="match status" value="1"/>
</dbReference>
<dbReference type="PRINTS" id="PR00313">
    <property type="entry name" value="CABNDNGRPT"/>
</dbReference>
<dbReference type="PANTHER" id="PTHR23220">
    <property type="entry name" value="INTEGRIN ALPHA"/>
    <property type="match status" value="1"/>
</dbReference>
<name>A0ABN8XBA4_9GAMM</name>